<keyword evidence="2 6" id="KW-0812">Transmembrane</keyword>
<name>A0ABR0WCI5_REHGL</name>
<evidence type="ECO:0000313" key="8">
    <source>
        <dbReference type="EMBL" id="KAK6145198.1"/>
    </source>
</evidence>
<dbReference type="PANTHER" id="PTHR31234:SF32">
    <property type="entry name" value="LATE EMBRYOGENESIS ABUNDANT (LEA) HYDROXYPROLINE-RICH GLYCOPROTEIN FAMILY"/>
    <property type="match status" value="1"/>
</dbReference>
<dbReference type="Proteomes" id="UP001318860">
    <property type="component" value="Unassembled WGS sequence"/>
</dbReference>
<reference evidence="8 9" key="1">
    <citation type="journal article" date="2021" name="Comput. Struct. Biotechnol. J.">
        <title>De novo genome assembly of the potent medicinal plant Rehmannia glutinosa using nanopore technology.</title>
        <authorList>
            <person name="Ma L."/>
            <person name="Dong C."/>
            <person name="Song C."/>
            <person name="Wang X."/>
            <person name="Zheng X."/>
            <person name="Niu Y."/>
            <person name="Chen S."/>
            <person name="Feng W."/>
        </authorList>
    </citation>
    <scope>NUCLEOTIDE SEQUENCE [LARGE SCALE GENOMIC DNA]</scope>
    <source>
        <strain evidence="8">DH-2019</strain>
    </source>
</reference>
<dbReference type="InterPro" id="IPR044839">
    <property type="entry name" value="NDR1-like"/>
</dbReference>
<organism evidence="8 9">
    <name type="scientific">Rehmannia glutinosa</name>
    <name type="common">Chinese foxglove</name>
    <dbReference type="NCBI Taxonomy" id="99300"/>
    <lineage>
        <taxon>Eukaryota</taxon>
        <taxon>Viridiplantae</taxon>
        <taxon>Streptophyta</taxon>
        <taxon>Embryophyta</taxon>
        <taxon>Tracheophyta</taxon>
        <taxon>Spermatophyta</taxon>
        <taxon>Magnoliopsida</taxon>
        <taxon>eudicotyledons</taxon>
        <taxon>Gunneridae</taxon>
        <taxon>Pentapetalae</taxon>
        <taxon>asterids</taxon>
        <taxon>lamiids</taxon>
        <taxon>Lamiales</taxon>
        <taxon>Orobanchaceae</taxon>
        <taxon>Rehmannieae</taxon>
        <taxon>Rehmannia</taxon>
    </lineage>
</organism>
<dbReference type="InterPro" id="IPR004864">
    <property type="entry name" value="LEA_2"/>
</dbReference>
<evidence type="ECO:0000256" key="1">
    <source>
        <dbReference type="ARBA" id="ARBA00004167"/>
    </source>
</evidence>
<accession>A0ABR0WCI5</accession>
<protein>
    <recommendedName>
        <fullName evidence="7">Late embryogenesis abundant protein LEA-2 subgroup domain-containing protein</fullName>
    </recommendedName>
</protein>
<dbReference type="EMBL" id="JABTTQ020000012">
    <property type="protein sequence ID" value="KAK6145198.1"/>
    <property type="molecule type" value="Genomic_DNA"/>
</dbReference>
<sequence>MAGSATKGSRTPALQKNLSRRVSFNEASLKAHDRPPPPSTAADSDSESQTDITGDRRRRGCHSLCNSCCAWTSLIIGVVLILFILLGGIYFAFLQSNLPEVRLQRLDVNKVDVDGDTVVTADFEIHLNVTNGSGKIELHYSKLTAAVSSAGVEFGDLKLADLHQNPHTTTDMKVHSVIRKKAVEEAAAQDLDENASKRVLVIDVVVKGHIDFFVGGKRMNGLPFKIDCHSIDQTEIDDGHAPRCNTKLSPLG</sequence>
<evidence type="ECO:0000256" key="5">
    <source>
        <dbReference type="SAM" id="MobiDB-lite"/>
    </source>
</evidence>
<evidence type="ECO:0000313" key="9">
    <source>
        <dbReference type="Proteomes" id="UP001318860"/>
    </source>
</evidence>
<keyword evidence="9" id="KW-1185">Reference proteome</keyword>
<keyword evidence="4 6" id="KW-0472">Membrane</keyword>
<feature type="transmembrane region" description="Helical" evidence="6">
    <location>
        <begin position="71"/>
        <end position="93"/>
    </location>
</feature>
<evidence type="ECO:0000256" key="4">
    <source>
        <dbReference type="ARBA" id="ARBA00023136"/>
    </source>
</evidence>
<feature type="compositionally biased region" description="Polar residues" evidence="5">
    <location>
        <begin position="1"/>
        <end position="26"/>
    </location>
</feature>
<evidence type="ECO:0000259" key="7">
    <source>
        <dbReference type="Pfam" id="PF03168"/>
    </source>
</evidence>
<comment type="caution">
    <text evidence="8">The sequence shown here is derived from an EMBL/GenBank/DDBJ whole genome shotgun (WGS) entry which is preliminary data.</text>
</comment>
<evidence type="ECO:0000256" key="3">
    <source>
        <dbReference type="ARBA" id="ARBA00022989"/>
    </source>
</evidence>
<dbReference type="Pfam" id="PF03168">
    <property type="entry name" value="LEA_2"/>
    <property type="match status" value="1"/>
</dbReference>
<dbReference type="PANTHER" id="PTHR31234">
    <property type="entry name" value="LATE EMBRYOGENESIS ABUNDANT (LEA) HYDROXYPROLINE-RICH GLYCOPROTEIN FAMILY"/>
    <property type="match status" value="1"/>
</dbReference>
<keyword evidence="3 6" id="KW-1133">Transmembrane helix</keyword>
<evidence type="ECO:0000256" key="6">
    <source>
        <dbReference type="SAM" id="Phobius"/>
    </source>
</evidence>
<evidence type="ECO:0000256" key="2">
    <source>
        <dbReference type="ARBA" id="ARBA00022692"/>
    </source>
</evidence>
<feature type="domain" description="Late embryogenesis abundant protein LEA-2 subgroup" evidence="7">
    <location>
        <begin position="126"/>
        <end position="227"/>
    </location>
</feature>
<dbReference type="SUPFAM" id="SSF117070">
    <property type="entry name" value="LEA14-like"/>
    <property type="match status" value="1"/>
</dbReference>
<proteinExistence type="predicted"/>
<feature type="region of interest" description="Disordered" evidence="5">
    <location>
        <begin position="1"/>
        <end position="58"/>
    </location>
</feature>
<gene>
    <name evidence="8" type="ORF">DH2020_022018</name>
</gene>
<comment type="subcellular location">
    <subcellularLocation>
        <location evidence="1">Membrane</location>
        <topology evidence="1">Single-pass membrane protein</topology>
    </subcellularLocation>
</comment>